<evidence type="ECO:0000313" key="1">
    <source>
        <dbReference type="EMBL" id="CAB4135808.1"/>
    </source>
</evidence>
<dbReference type="EMBL" id="LR797492">
    <property type="protein sequence ID" value="CAB4220205.1"/>
    <property type="molecule type" value="Genomic_DNA"/>
</dbReference>
<evidence type="ECO:0000313" key="3">
    <source>
        <dbReference type="EMBL" id="CAB4151052.1"/>
    </source>
</evidence>
<proteinExistence type="predicted"/>
<protein>
    <submittedName>
        <fullName evidence="1">Uncharacterized protein</fullName>
    </submittedName>
</protein>
<gene>
    <name evidence="6" type="ORF">UFOVP1031_70</name>
    <name evidence="7" type="ORF">UFOVP1172_65</name>
    <name evidence="8" type="ORF">UFOVP1240_127</name>
    <name evidence="9" type="ORF">UFOVP1486_27</name>
    <name evidence="11" type="ORF">UFOVP1578_142</name>
    <name evidence="10" type="ORF">UFOVP1630_134</name>
    <name evidence="1" type="ORF">UFOVP288_144</name>
    <name evidence="2" type="ORF">UFOVP483_52</name>
    <name evidence="3" type="ORF">UFOVP573_128</name>
    <name evidence="4" type="ORF">UFOVP769_144</name>
    <name evidence="5" type="ORF">UFOVP962_112</name>
</gene>
<dbReference type="EMBL" id="LR796548">
    <property type="protein sequence ID" value="CAB4151052.1"/>
    <property type="molecule type" value="Genomic_DNA"/>
</dbReference>
<sequence length="113" mass="12170">MLRRDFTGAATRTSLTAGVNSSVTSLPVADTTSYPSGNNPFVVVVDRGTPDEEKILVLSKTSTTFDSCTRGYDNTTAVAHNSSAFVDHVLDALSIQDMNTTTYDNEVLMWMGV</sequence>
<dbReference type="EMBL" id="LR798423">
    <property type="protein sequence ID" value="CAB5230841.1"/>
    <property type="molecule type" value="Genomic_DNA"/>
</dbReference>
<dbReference type="EMBL" id="LR796305">
    <property type="protein sequence ID" value="CAB4135808.1"/>
    <property type="molecule type" value="Genomic_DNA"/>
</dbReference>
<evidence type="ECO:0000313" key="6">
    <source>
        <dbReference type="EMBL" id="CAB4179341.1"/>
    </source>
</evidence>
<evidence type="ECO:0000313" key="4">
    <source>
        <dbReference type="EMBL" id="CAB4161630.1"/>
    </source>
</evidence>
<evidence type="ECO:0000313" key="8">
    <source>
        <dbReference type="EMBL" id="CAB4192051.1"/>
    </source>
</evidence>
<dbReference type="EMBL" id="LR796980">
    <property type="protein sequence ID" value="CAB4179341.1"/>
    <property type="molecule type" value="Genomic_DNA"/>
</dbReference>
<accession>A0A6J5LN27</accession>
<dbReference type="EMBL" id="LR796709">
    <property type="protein sequence ID" value="CAB4161630.1"/>
    <property type="molecule type" value="Genomic_DNA"/>
</dbReference>
<dbReference type="EMBL" id="LR797180">
    <property type="protein sequence ID" value="CAB4192051.1"/>
    <property type="molecule type" value="Genomic_DNA"/>
</dbReference>
<dbReference type="EMBL" id="LR797434">
    <property type="protein sequence ID" value="CAB4215923.1"/>
    <property type="molecule type" value="Genomic_DNA"/>
</dbReference>
<evidence type="ECO:0000313" key="10">
    <source>
        <dbReference type="EMBL" id="CAB4220205.1"/>
    </source>
</evidence>
<dbReference type="EMBL" id="LR797130">
    <property type="protein sequence ID" value="CAB4188711.1"/>
    <property type="molecule type" value="Genomic_DNA"/>
</dbReference>
<evidence type="ECO:0000313" key="2">
    <source>
        <dbReference type="EMBL" id="CAB4146090.1"/>
    </source>
</evidence>
<evidence type="ECO:0000313" key="11">
    <source>
        <dbReference type="EMBL" id="CAB5230841.1"/>
    </source>
</evidence>
<dbReference type="EMBL" id="LR796461">
    <property type="protein sequence ID" value="CAB4146090.1"/>
    <property type="molecule type" value="Genomic_DNA"/>
</dbReference>
<reference evidence="1" key="1">
    <citation type="submission" date="2020-04" db="EMBL/GenBank/DDBJ databases">
        <authorList>
            <person name="Chiriac C."/>
            <person name="Salcher M."/>
            <person name="Ghai R."/>
            <person name="Kavagutti S V."/>
        </authorList>
    </citation>
    <scope>NUCLEOTIDE SEQUENCE</scope>
</reference>
<dbReference type="EMBL" id="LR796917">
    <property type="protein sequence ID" value="CAB4175044.1"/>
    <property type="molecule type" value="Genomic_DNA"/>
</dbReference>
<evidence type="ECO:0000313" key="9">
    <source>
        <dbReference type="EMBL" id="CAB4215923.1"/>
    </source>
</evidence>
<organism evidence="1">
    <name type="scientific">uncultured Caudovirales phage</name>
    <dbReference type="NCBI Taxonomy" id="2100421"/>
    <lineage>
        <taxon>Viruses</taxon>
        <taxon>Duplodnaviria</taxon>
        <taxon>Heunggongvirae</taxon>
        <taxon>Uroviricota</taxon>
        <taxon>Caudoviricetes</taxon>
        <taxon>Peduoviridae</taxon>
        <taxon>Maltschvirus</taxon>
        <taxon>Maltschvirus maltsch</taxon>
    </lineage>
</organism>
<name>A0A6J5LN27_9CAUD</name>
<evidence type="ECO:0000313" key="5">
    <source>
        <dbReference type="EMBL" id="CAB4175044.1"/>
    </source>
</evidence>
<evidence type="ECO:0000313" key="7">
    <source>
        <dbReference type="EMBL" id="CAB4188711.1"/>
    </source>
</evidence>